<keyword evidence="1" id="KW-0547">Nucleotide-binding</keyword>
<name>A0A1Y2E161_9PEZI</name>
<dbReference type="InterPro" id="IPR027417">
    <property type="entry name" value="P-loop_NTPase"/>
</dbReference>
<sequence>MGGHENSAREFGKMFTCHEDLFDPTKEEPSSRTHCVIDDQSTSLEVMSTTWEECYAALLKMFIHISDGIIVPYSVAHHSSLEVAEKAIRLLISEAEGIDRCMWPVILVAVDVEPGVAREVPRGTAEELAFRLGVEHHECYIKREAEVEGVFHRLVKRIRQHRCPNATYPSP</sequence>
<dbReference type="Gene3D" id="3.40.50.300">
    <property type="entry name" value="P-loop containing nucleotide triphosphate hydrolases"/>
    <property type="match status" value="1"/>
</dbReference>
<accession>A0A1Y2E161</accession>
<dbReference type="Pfam" id="PF00071">
    <property type="entry name" value="Ras"/>
    <property type="match status" value="1"/>
</dbReference>
<dbReference type="SMART" id="SM00173">
    <property type="entry name" value="RAS"/>
    <property type="match status" value="1"/>
</dbReference>
<dbReference type="GO" id="GO:0016020">
    <property type="term" value="C:membrane"/>
    <property type="evidence" value="ECO:0007669"/>
    <property type="project" value="InterPro"/>
</dbReference>
<gene>
    <name evidence="3" type="ORF">BCR38DRAFT_432273</name>
</gene>
<dbReference type="Proteomes" id="UP000193689">
    <property type="component" value="Unassembled WGS sequence"/>
</dbReference>
<dbReference type="GO" id="GO:0005525">
    <property type="term" value="F:GTP binding"/>
    <property type="evidence" value="ECO:0007669"/>
    <property type="project" value="UniProtKB-KW"/>
</dbReference>
<dbReference type="STRING" id="1141098.A0A1Y2E161"/>
<dbReference type="InterPro" id="IPR001806">
    <property type="entry name" value="Small_GTPase"/>
</dbReference>
<evidence type="ECO:0000256" key="2">
    <source>
        <dbReference type="ARBA" id="ARBA00023134"/>
    </source>
</evidence>
<dbReference type="InterPro" id="IPR020849">
    <property type="entry name" value="Small_GTPase_Ras-type"/>
</dbReference>
<evidence type="ECO:0000313" key="3">
    <source>
        <dbReference type="EMBL" id="ORY65270.1"/>
    </source>
</evidence>
<dbReference type="InParanoid" id="A0A1Y2E161"/>
<dbReference type="GO" id="GO:0007165">
    <property type="term" value="P:signal transduction"/>
    <property type="evidence" value="ECO:0007669"/>
    <property type="project" value="InterPro"/>
</dbReference>
<evidence type="ECO:0000256" key="1">
    <source>
        <dbReference type="ARBA" id="ARBA00022741"/>
    </source>
</evidence>
<dbReference type="EMBL" id="MCFJ01000006">
    <property type="protein sequence ID" value="ORY65270.1"/>
    <property type="molecule type" value="Genomic_DNA"/>
</dbReference>
<dbReference type="RefSeq" id="XP_040716422.1">
    <property type="nucleotide sequence ID" value="XM_040860173.1"/>
</dbReference>
<dbReference type="PROSITE" id="PS51419">
    <property type="entry name" value="RAB"/>
    <property type="match status" value="1"/>
</dbReference>
<dbReference type="SUPFAM" id="SSF52540">
    <property type="entry name" value="P-loop containing nucleoside triphosphate hydrolases"/>
    <property type="match status" value="1"/>
</dbReference>
<dbReference type="AlphaFoldDB" id="A0A1Y2E161"/>
<keyword evidence="2" id="KW-0342">GTP-binding</keyword>
<protein>
    <submittedName>
        <fullName evidence="3">Uncharacterized protein</fullName>
    </submittedName>
</protein>
<dbReference type="PANTHER" id="PTHR24070">
    <property type="entry name" value="RAS, DI-RAS, AND RHEB FAMILY MEMBERS OF SMALL GTPASE SUPERFAMILY"/>
    <property type="match status" value="1"/>
</dbReference>
<reference evidence="3 4" key="1">
    <citation type="submission" date="2016-07" db="EMBL/GenBank/DDBJ databases">
        <title>Pervasive Adenine N6-methylation of Active Genes in Fungi.</title>
        <authorList>
            <consortium name="DOE Joint Genome Institute"/>
            <person name="Mondo S.J."/>
            <person name="Dannebaum R.O."/>
            <person name="Kuo R.C."/>
            <person name="Labutti K."/>
            <person name="Haridas S."/>
            <person name="Kuo A."/>
            <person name="Salamov A."/>
            <person name="Ahrendt S.R."/>
            <person name="Lipzen A."/>
            <person name="Sullivan W."/>
            <person name="Andreopoulos W.B."/>
            <person name="Clum A."/>
            <person name="Lindquist E."/>
            <person name="Daum C."/>
            <person name="Ramamoorthy G.K."/>
            <person name="Gryganskyi A."/>
            <person name="Culley D."/>
            <person name="Magnuson J.K."/>
            <person name="James T.Y."/>
            <person name="O'Malley M.A."/>
            <person name="Stajich J.E."/>
            <person name="Spatafora J.W."/>
            <person name="Visel A."/>
            <person name="Grigoriev I.V."/>
        </authorList>
    </citation>
    <scope>NUCLEOTIDE SEQUENCE [LARGE SCALE GENOMIC DNA]</scope>
    <source>
        <strain evidence="3 4">CBS 129021</strain>
    </source>
</reference>
<comment type="caution">
    <text evidence="3">The sequence shown here is derived from an EMBL/GenBank/DDBJ whole genome shotgun (WGS) entry which is preliminary data.</text>
</comment>
<dbReference type="PROSITE" id="PS51421">
    <property type="entry name" value="RAS"/>
    <property type="match status" value="1"/>
</dbReference>
<dbReference type="GeneID" id="63776385"/>
<keyword evidence="4" id="KW-1185">Reference proteome</keyword>
<dbReference type="GO" id="GO:0003924">
    <property type="term" value="F:GTPase activity"/>
    <property type="evidence" value="ECO:0007669"/>
    <property type="project" value="InterPro"/>
</dbReference>
<proteinExistence type="predicted"/>
<organism evidence="3 4">
    <name type="scientific">Pseudomassariella vexata</name>
    <dbReference type="NCBI Taxonomy" id="1141098"/>
    <lineage>
        <taxon>Eukaryota</taxon>
        <taxon>Fungi</taxon>
        <taxon>Dikarya</taxon>
        <taxon>Ascomycota</taxon>
        <taxon>Pezizomycotina</taxon>
        <taxon>Sordariomycetes</taxon>
        <taxon>Xylariomycetidae</taxon>
        <taxon>Amphisphaeriales</taxon>
        <taxon>Pseudomassariaceae</taxon>
        <taxon>Pseudomassariella</taxon>
    </lineage>
</organism>
<evidence type="ECO:0000313" key="4">
    <source>
        <dbReference type="Proteomes" id="UP000193689"/>
    </source>
</evidence>